<organism evidence="2 3">
    <name type="scientific">Sus scrofa</name>
    <name type="common">Pig</name>
    <dbReference type="NCBI Taxonomy" id="9823"/>
    <lineage>
        <taxon>Eukaryota</taxon>
        <taxon>Metazoa</taxon>
        <taxon>Chordata</taxon>
        <taxon>Craniata</taxon>
        <taxon>Vertebrata</taxon>
        <taxon>Euteleostomi</taxon>
        <taxon>Mammalia</taxon>
        <taxon>Eutheria</taxon>
        <taxon>Laurasiatheria</taxon>
        <taxon>Artiodactyla</taxon>
        <taxon>Suina</taxon>
        <taxon>Suidae</taxon>
        <taxon>Sus</taxon>
    </lineage>
</organism>
<dbReference type="AlphaFoldDB" id="A0A8D1JRI6"/>
<dbReference type="Gene3D" id="2.40.50.140">
    <property type="entry name" value="Nucleic acid-binding proteins"/>
    <property type="match status" value="1"/>
</dbReference>
<evidence type="ECO:0000313" key="2">
    <source>
        <dbReference type="Ensembl" id="ENSSSCP00050002970.1"/>
    </source>
</evidence>
<dbReference type="InterPro" id="IPR051373">
    <property type="entry name" value="Lin-28_RNA-binding"/>
</dbReference>
<feature type="region of interest" description="Disordered" evidence="1">
    <location>
        <begin position="1"/>
        <end position="32"/>
    </location>
</feature>
<evidence type="ECO:0000256" key="1">
    <source>
        <dbReference type="SAM" id="MobiDB-lite"/>
    </source>
</evidence>
<sequence length="144" mass="15978">MRSFNQVSSAPGGASKGGGEEPGKLPEQAEEESQVLHGTGHCKWFNVRMGFGFISMISREGSPLDIPVDVFVHQVSQNFFFLPLFTFFQKELVGRFVNGLKIMCLSKSPLQSRVNPVFRACSWASSRMSFLKQKIFEISLLGVG</sequence>
<name>A0A8D1JRI6_PIG</name>
<dbReference type="PANTHER" id="PTHR46109">
    <property type="entry name" value="PROTEIN LIN-28"/>
    <property type="match status" value="1"/>
</dbReference>
<evidence type="ECO:0008006" key="4">
    <source>
        <dbReference type="Google" id="ProtNLM"/>
    </source>
</evidence>
<dbReference type="InterPro" id="IPR012340">
    <property type="entry name" value="NA-bd_OB-fold"/>
</dbReference>
<accession>A0A8D1JRI6</accession>
<protein>
    <recommendedName>
        <fullName evidence="4">CSD domain-containing protein</fullName>
    </recommendedName>
</protein>
<reference evidence="2" key="1">
    <citation type="submission" date="2025-08" db="UniProtKB">
        <authorList>
            <consortium name="Ensembl"/>
        </authorList>
    </citation>
    <scope>IDENTIFICATION</scope>
</reference>
<proteinExistence type="predicted"/>
<dbReference type="Proteomes" id="UP000694571">
    <property type="component" value="Unplaced"/>
</dbReference>
<dbReference type="PANTHER" id="PTHR46109:SF3">
    <property type="entry name" value="PROTEIN LIN-28 HOMOLOG B"/>
    <property type="match status" value="1"/>
</dbReference>
<dbReference type="Ensembl" id="ENSSSCT00050006879.1">
    <property type="protein sequence ID" value="ENSSSCP00050002970.1"/>
    <property type="gene ID" value="ENSSSCG00050005014.1"/>
</dbReference>
<evidence type="ECO:0000313" key="3">
    <source>
        <dbReference type="Proteomes" id="UP000694571"/>
    </source>
</evidence>